<dbReference type="Pfam" id="PF01814">
    <property type="entry name" value="Hemerythrin"/>
    <property type="match status" value="1"/>
</dbReference>
<dbReference type="PROSITE" id="PS00550">
    <property type="entry name" value="HEMERYTHRINS"/>
    <property type="match status" value="1"/>
</dbReference>
<evidence type="ECO:0000256" key="3">
    <source>
        <dbReference type="ARBA" id="ARBA00023004"/>
    </source>
</evidence>
<keyword evidence="2" id="KW-0479">Metal-binding</keyword>
<dbReference type="EMBL" id="UOFK01000008">
    <property type="protein sequence ID" value="VAW71627.1"/>
    <property type="molecule type" value="Genomic_DNA"/>
</dbReference>
<dbReference type="InterPro" id="IPR012827">
    <property type="entry name" value="Hemerythrin_metal-bd"/>
</dbReference>
<dbReference type="InterPro" id="IPR012312">
    <property type="entry name" value="Hemerythrin-like"/>
</dbReference>
<dbReference type="InterPro" id="IPR050669">
    <property type="entry name" value="Hemerythrin"/>
</dbReference>
<accession>A0A3B0Y7W3</accession>
<organism evidence="5">
    <name type="scientific">hydrothermal vent metagenome</name>
    <dbReference type="NCBI Taxonomy" id="652676"/>
    <lineage>
        <taxon>unclassified sequences</taxon>
        <taxon>metagenomes</taxon>
        <taxon>ecological metagenomes</taxon>
    </lineage>
</organism>
<evidence type="ECO:0000313" key="5">
    <source>
        <dbReference type="EMBL" id="VAW71627.1"/>
    </source>
</evidence>
<dbReference type="SUPFAM" id="SSF47188">
    <property type="entry name" value="Hemerythrin-like"/>
    <property type="match status" value="1"/>
</dbReference>
<dbReference type="NCBIfam" id="TIGR02481">
    <property type="entry name" value="hemeryth_dom"/>
    <property type="match status" value="1"/>
</dbReference>
<reference evidence="5" key="1">
    <citation type="submission" date="2018-06" db="EMBL/GenBank/DDBJ databases">
        <authorList>
            <person name="Zhirakovskaya E."/>
        </authorList>
    </citation>
    <scope>NUCLEOTIDE SEQUENCE</scope>
</reference>
<evidence type="ECO:0000256" key="2">
    <source>
        <dbReference type="ARBA" id="ARBA00022723"/>
    </source>
</evidence>
<keyword evidence="3" id="KW-0408">Iron</keyword>
<proteinExistence type="inferred from homology"/>
<sequence length="131" mass="14654">MALITWTEDQFGVGVGFADDQHKVLFGLLNTLHETAAGSDRAQTGKDLDALIGYVVEHFQNEENEMKAKGYSDYESHKAFHDKLVEKCAGVQTQFHAGDEVAMQEVTLLVKDWLDNHIPTQDRAYEPCLNG</sequence>
<dbReference type="AlphaFoldDB" id="A0A3B0Y7W3"/>
<dbReference type="PANTHER" id="PTHR37164:SF1">
    <property type="entry name" value="BACTERIOHEMERYTHRIN"/>
    <property type="match status" value="1"/>
</dbReference>
<dbReference type="InterPro" id="IPR035938">
    <property type="entry name" value="Hemerythrin-like_sf"/>
</dbReference>
<feature type="domain" description="Hemerythrin-like" evidence="4">
    <location>
        <begin position="17"/>
        <end position="128"/>
    </location>
</feature>
<dbReference type="Gene3D" id="1.20.120.50">
    <property type="entry name" value="Hemerythrin-like"/>
    <property type="match status" value="1"/>
</dbReference>
<dbReference type="InterPro" id="IPR016131">
    <property type="entry name" value="Haemerythrin_Fe_BS"/>
</dbReference>
<comment type="similarity">
    <text evidence="1">Belongs to the hemerythrin family.</text>
</comment>
<evidence type="ECO:0000259" key="4">
    <source>
        <dbReference type="Pfam" id="PF01814"/>
    </source>
</evidence>
<name>A0A3B0Y7W3_9ZZZZ</name>
<evidence type="ECO:0000256" key="1">
    <source>
        <dbReference type="ARBA" id="ARBA00010587"/>
    </source>
</evidence>
<dbReference type="CDD" id="cd12107">
    <property type="entry name" value="Hemerythrin"/>
    <property type="match status" value="1"/>
</dbReference>
<dbReference type="PANTHER" id="PTHR37164">
    <property type="entry name" value="BACTERIOHEMERYTHRIN"/>
    <property type="match status" value="1"/>
</dbReference>
<dbReference type="GO" id="GO:0046872">
    <property type="term" value="F:metal ion binding"/>
    <property type="evidence" value="ECO:0007669"/>
    <property type="project" value="UniProtKB-KW"/>
</dbReference>
<gene>
    <name evidence="5" type="ORF">MNBD_GAMMA13-1582</name>
</gene>
<protein>
    <recommendedName>
        <fullName evidence="4">Hemerythrin-like domain-containing protein</fullName>
    </recommendedName>
</protein>
<dbReference type="NCBIfam" id="NF033749">
    <property type="entry name" value="bact_hemeryth"/>
    <property type="match status" value="1"/>
</dbReference>